<dbReference type="AlphaFoldDB" id="A0A6D2IQL2"/>
<dbReference type="NCBIfam" id="TIGR01640">
    <property type="entry name" value="F_box_assoc_1"/>
    <property type="match status" value="1"/>
</dbReference>
<dbReference type="Proteomes" id="UP000467841">
    <property type="component" value="Unassembled WGS sequence"/>
</dbReference>
<dbReference type="SUPFAM" id="SSF81383">
    <property type="entry name" value="F-box domain"/>
    <property type="match status" value="1"/>
</dbReference>
<dbReference type="PANTHER" id="PTHR31111:SF48">
    <property type="entry name" value="F-BOX DOMAIN-CONTAINING PROTEIN"/>
    <property type="match status" value="1"/>
</dbReference>
<dbReference type="PANTHER" id="PTHR31111">
    <property type="entry name" value="BNAA05G37150D PROTEIN-RELATED"/>
    <property type="match status" value="1"/>
</dbReference>
<feature type="domain" description="F-box associated beta-propeller type 3" evidence="2">
    <location>
        <begin position="47"/>
        <end position="330"/>
    </location>
</feature>
<dbReference type="InterPro" id="IPR013187">
    <property type="entry name" value="F-box-assoc_dom_typ3"/>
</dbReference>
<feature type="domain" description="F-box" evidence="1">
    <location>
        <begin position="2"/>
        <end position="32"/>
    </location>
</feature>
<dbReference type="Pfam" id="PF08268">
    <property type="entry name" value="FBA_3"/>
    <property type="match status" value="1"/>
</dbReference>
<sequence>MEILLRLPAKSIGRFPCVSKLWSSTITSPHFVKSFAVRSLARPCLLAVKKEEDERVLVYSLPYRLDYPQIRVEEYQMMLPLSENSCDIPQSVNGLISFQSFESFIIWNPTLRQHVTLPEAKLSRPFITMLGYDPIGGEYKVLSMSLNGQEAQIFTVGAGETWRTLQNSPSLIHPTMRIWRCIKGVVYYYSAQDTVVSFDVRSEKFKVIQTPKIVVNQIQRLHFSEIDVGFISHMGRLAWFTIQDNELINLWVLEDAEKHEWLQEESVLPFEIVTVARLFYLLLSGETADGELIYLPTWSSEEPMYANNYDLKKGSVRKVEYEGIDDKKLIFDYFPEHIECLMSLNNLLAVS</sequence>
<evidence type="ECO:0000259" key="1">
    <source>
        <dbReference type="Pfam" id="PF00646"/>
    </source>
</evidence>
<dbReference type="EMBL" id="CACVBM020001127">
    <property type="protein sequence ID" value="CAA7032742.1"/>
    <property type="molecule type" value="Genomic_DNA"/>
</dbReference>
<proteinExistence type="predicted"/>
<dbReference type="InterPro" id="IPR017451">
    <property type="entry name" value="F-box-assoc_interact_dom"/>
</dbReference>
<protein>
    <submittedName>
        <fullName evidence="3">Uncharacterized protein</fullName>
    </submittedName>
</protein>
<evidence type="ECO:0000259" key="2">
    <source>
        <dbReference type="Pfam" id="PF08268"/>
    </source>
</evidence>
<reference evidence="3" key="1">
    <citation type="submission" date="2020-01" db="EMBL/GenBank/DDBJ databases">
        <authorList>
            <person name="Mishra B."/>
        </authorList>
    </citation>
    <scope>NUCLEOTIDE SEQUENCE [LARGE SCALE GENOMIC DNA]</scope>
</reference>
<dbReference type="Pfam" id="PF00646">
    <property type="entry name" value="F-box"/>
    <property type="match status" value="1"/>
</dbReference>
<gene>
    <name evidence="3" type="ORF">MERR_LOCUS19977</name>
</gene>
<name>A0A6D2IQL2_9BRAS</name>
<dbReference type="OrthoDB" id="687122at2759"/>
<dbReference type="InterPro" id="IPR001810">
    <property type="entry name" value="F-box_dom"/>
</dbReference>
<keyword evidence="4" id="KW-1185">Reference proteome</keyword>
<evidence type="ECO:0000313" key="3">
    <source>
        <dbReference type="EMBL" id="CAA7032742.1"/>
    </source>
</evidence>
<organism evidence="3 4">
    <name type="scientific">Microthlaspi erraticum</name>
    <dbReference type="NCBI Taxonomy" id="1685480"/>
    <lineage>
        <taxon>Eukaryota</taxon>
        <taxon>Viridiplantae</taxon>
        <taxon>Streptophyta</taxon>
        <taxon>Embryophyta</taxon>
        <taxon>Tracheophyta</taxon>
        <taxon>Spermatophyta</taxon>
        <taxon>Magnoliopsida</taxon>
        <taxon>eudicotyledons</taxon>
        <taxon>Gunneridae</taxon>
        <taxon>Pentapetalae</taxon>
        <taxon>rosids</taxon>
        <taxon>malvids</taxon>
        <taxon>Brassicales</taxon>
        <taxon>Brassicaceae</taxon>
        <taxon>Coluteocarpeae</taxon>
        <taxon>Microthlaspi</taxon>
    </lineage>
</organism>
<dbReference type="InterPro" id="IPR036047">
    <property type="entry name" value="F-box-like_dom_sf"/>
</dbReference>
<accession>A0A6D2IQL2</accession>
<comment type="caution">
    <text evidence="3">The sequence shown here is derived from an EMBL/GenBank/DDBJ whole genome shotgun (WGS) entry which is preliminary data.</text>
</comment>
<evidence type="ECO:0000313" key="4">
    <source>
        <dbReference type="Proteomes" id="UP000467841"/>
    </source>
</evidence>